<dbReference type="HOGENOM" id="CLU_130902_2_2_11"/>
<dbReference type="AlphaFoldDB" id="D1BV15"/>
<dbReference type="RefSeq" id="WP_012878996.1">
    <property type="nucleotide sequence ID" value="NC_013530.1"/>
</dbReference>
<organism evidence="3 4">
    <name type="scientific">Xylanimonas cellulosilytica (strain DSM 15894 / JCM 12276 / CECT 5975 / KCTC 9989 / LMG 20990 / NBRC 107835 / XIL07)</name>
    <dbReference type="NCBI Taxonomy" id="446471"/>
    <lineage>
        <taxon>Bacteria</taxon>
        <taxon>Bacillati</taxon>
        <taxon>Actinomycetota</taxon>
        <taxon>Actinomycetes</taxon>
        <taxon>Micrococcales</taxon>
        <taxon>Promicromonosporaceae</taxon>
        <taxon>Xylanimonas</taxon>
    </lineage>
</organism>
<dbReference type="PANTHER" id="PTHR35174">
    <property type="entry name" value="BLL7171 PROTEIN-RELATED"/>
    <property type="match status" value="1"/>
</dbReference>
<protein>
    <submittedName>
        <fullName evidence="3">YCII-related protein</fullName>
    </submittedName>
</protein>
<dbReference type="STRING" id="446471.Xcel_2236"/>
<name>D1BV15_XYLCX</name>
<comment type="similarity">
    <text evidence="1">Belongs to the YciI family.</text>
</comment>
<reference evidence="4" key="1">
    <citation type="submission" date="2009-11" db="EMBL/GenBank/DDBJ databases">
        <title>The complete chromosome of Xylanimonas cellulosilytica DSM 15894.</title>
        <authorList>
            <consortium name="US DOE Joint Genome Institute (JGI-PGF)"/>
            <person name="Lucas S."/>
            <person name="Copeland A."/>
            <person name="Lapidus A."/>
            <person name="Glavina del Rio T."/>
            <person name="Dalin E."/>
            <person name="Tice H."/>
            <person name="Bruce D."/>
            <person name="Goodwin L."/>
            <person name="Pitluck S."/>
            <person name="Kyrpides N."/>
            <person name="Mavromatis K."/>
            <person name="Ivanova N."/>
            <person name="Mikhailova N."/>
            <person name="Foster B."/>
            <person name="Clum A."/>
            <person name="Brettin T."/>
            <person name="Detter J.C."/>
            <person name="Han C."/>
            <person name="Larimer F."/>
            <person name="Land M."/>
            <person name="Hauser L."/>
            <person name="Markowitz V."/>
            <person name="Cheng J.F."/>
            <person name="Hugenholtz P."/>
            <person name="Woyke T."/>
            <person name="Wu D."/>
            <person name="Gehrich-Schroeter G."/>
            <person name="Schneider S."/>
            <person name="Pukall S.R."/>
            <person name="Klenk H.P."/>
            <person name="Eisen J.A."/>
        </authorList>
    </citation>
    <scope>NUCLEOTIDE SEQUENCE [LARGE SCALE GENOMIC DNA]</scope>
    <source>
        <strain evidence="4">DSM 15894 / CECT 5975 / LMG 20990 / XIL07</strain>
    </source>
</reference>
<dbReference type="EMBL" id="CP001821">
    <property type="protein sequence ID" value="ACZ31254.1"/>
    <property type="molecule type" value="Genomic_DNA"/>
</dbReference>
<sequence>MSLSTNHDSGEETTVRYLMLVLSTPEDPGDTEGQTPIEEWVKDTYGSGHGILGERLRPHEEAVGVKVRGGDVVVTDGPFIEAKEQIAGFDIIEAPDLDEAVAIAAKHPCAFDGAIQLHPFWPLNLDLD</sequence>
<keyword evidence="4" id="KW-1185">Reference proteome</keyword>
<evidence type="ECO:0000259" key="2">
    <source>
        <dbReference type="Pfam" id="PF03795"/>
    </source>
</evidence>
<dbReference type="Gene3D" id="3.30.70.1060">
    <property type="entry name" value="Dimeric alpha+beta barrel"/>
    <property type="match status" value="1"/>
</dbReference>
<dbReference type="Pfam" id="PF03795">
    <property type="entry name" value="YCII"/>
    <property type="match status" value="1"/>
</dbReference>
<gene>
    <name evidence="3" type="ordered locus">Xcel_2236</name>
</gene>
<proteinExistence type="inferred from homology"/>
<accession>D1BV15</accession>
<dbReference type="KEGG" id="xce:Xcel_2236"/>
<evidence type="ECO:0000256" key="1">
    <source>
        <dbReference type="ARBA" id="ARBA00007689"/>
    </source>
</evidence>
<dbReference type="SUPFAM" id="SSF54909">
    <property type="entry name" value="Dimeric alpha+beta barrel"/>
    <property type="match status" value="1"/>
</dbReference>
<dbReference type="Proteomes" id="UP000002255">
    <property type="component" value="Chromosome"/>
</dbReference>
<dbReference type="InterPro" id="IPR005545">
    <property type="entry name" value="YCII"/>
</dbReference>
<evidence type="ECO:0000313" key="3">
    <source>
        <dbReference type="EMBL" id="ACZ31254.1"/>
    </source>
</evidence>
<reference evidence="3 4" key="2">
    <citation type="journal article" date="2010" name="Stand. Genomic Sci.">
        <title>Complete genome sequence of Xylanimonas cellulosilytica type strain (XIL07).</title>
        <authorList>
            <person name="Foster B."/>
            <person name="Pukall R."/>
            <person name="Abt B."/>
            <person name="Nolan M."/>
            <person name="Glavina Del Rio T."/>
            <person name="Chen F."/>
            <person name="Lucas S."/>
            <person name="Tice H."/>
            <person name="Pitluck S."/>
            <person name="Cheng J.-F."/>
            <person name="Chertkov O."/>
            <person name="Brettin T."/>
            <person name="Han C."/>
            <person name="Detter J.C."/>
            <person name="Bruce D."/>
            <person name="Goodwin L."/>
            <person name="Ivanova N."/>
            <person name="Mavromatis K."/>
            <person name="Pati A."/>
            <person name="Mikhailova N."/>
            <person name="Chen A."/>
            <person name="Palaniappan K."/>
            <person name="Land M."/>
            <person name="Hauser L."/>
            <person name="Chang Y.-J."/>
            <person name="Jeffries C.D."/>
            <person name="Chain P."/>
            <person name="Rohde M."/>
            <person name="Goeker M."/>
            <person name="Bristow J."/>
            <person name="Eisen J.A."/>
            <person name="Markowitz V."/>
            <person name="Hugenholtz P."/>
            <person name="Kyrpides N.C."/>
            <person name="Klenk H.-P."/>
            <person name="Lapidus A."/>
        </authorList>
    </citation>
    <scope>NUCLEOTIDE SEQUENCE [LARGE SCALE GENOMIC DNA]</scope>
    <source>
        <strain evidence="4">DSM 15894 / CECT 5975 / LMG 20990 / XIL07</strain>
    </source>
</reference>
<dbReference type="eggNOG" id="COG3795">
    <property type="taxonomic scope" value="Bacteria"/>
</dbReference>
<evidence type="ECO:0000313" key="4">
    <source>
        <dbReference type="Proteomes" id="UP000002255"/>
    </source>
</evidence>
<dbReference type="InterPro" id="IPR011008">
    <property type="entry name" value="Dimeric_a/b-barrel"/>
</dbReference>
<feature type="domain" description="YCII-related" evidence="2">
    <location>
        <begin position="53"/>
        <end position="121"/>
    </location>
</feature>
<dbReference type="PANTHER" id="PTHR35174:SF3">
    <property type="entry name" value="BLL7171 PROTEIN"/>
    <property type="match status" value="1"/>
</dbReference>